<organism evidence="6">
    <name type="scientific">hydrothermal vent metagenome</name>
    <dbReference type="NCBI Taxonomy" id="652676"/>
    <lineage>
        <taxon>unclassified sequences</taxon>
        <taxon>metagenomes</taxon>
        <taxon>ecological metagenomes</taxon>
    </lineage>
</organism>
<dbReference type="SUPFAM" id="SSF51316">
    <property type="entry name" value="Mss4-like"/>
    <property type="match status" value="1"/>
</dbReference>
<dbReference type="PANTHER" id="PTHR33337">
    <property type="entry name" value="GFA DOMAIN-CONTAINING PROTEIN"/>
    <property type="match status" value="1"/>
</dbReference>
<dbReference type="Pfam" id="PF04828">
    <property type="entry name" value="GFA"/>
    <property type="match status" value="1"/>
</dbReference>
<sequence>MATHKGSCMCGAVSVEVEGDPQAMLVCHCQDCRAWSASPVNGAALWPRDKMTVTQGQDNIQSYARSEGHNRSWCTKCGGHVFTDHIPFGLVDVYASVIEDFDFQPAIHVNYESTIMPIKDGLPKFKDFPADFGGSGETMPE</sequence>
<keyword evidence="4" id="KW-0456">Lyase</keyword>
<dbReference type="AlphaFoldDB" id="A0A160TSA2"/>
<evidence type="ECO:0000256" key="4">
    <source>
        <dbReference type="ARBA" id="ARBA00023239"/>
    </source>
</evidence>
<dbReference type="PROSITE" id="PS51891">
    <property type="entry name" value="CENP_V_GFA"/>
    <property type="match status" value="1"/>
</dbReference>
<keyword evidence="3" id="KW-0862">Zinc</keyword>
<evidence type="ECO:0000313" key="6">
    <source>
        <dbReference type="EMBL" id="CUS51849.1"/>
    </source>
</evidence>
<feature type="domain" description="CENP-V/GFA" evidence="5">
    <location>
        <begin position="4"/>
        <end position="112"/>
    </location>
</feature>
<reference evidence="6" key="1">
    <citation type="submission" date="2015-10" db="EMBL/GenBank/DDBJ databases">
        <authorList>
            <person name="Gilbert D.G."/>
        </authorList>
    </citation>
    <scope>NUCLEOTIDE SEQUENCE</scope>
</reference>
<evidence type="ECO:0000256" key="2">
    <source>
        <dbReference type="ARBA" id="ARBA00022723"/>
    </source>
</evidence>
<dbReference type="InterPro" id="IPR006913">
    <property type="entry name" value="CENP-V/GFA"/>
</dbReference>
<dbReference type="GO" id="GO:0046872">
    <property type="term" value="F:metal ion binding"/>
    <property type="evidence" value="ECO:0007669"/>
    <property type="project" value="UniProtKB-KW"/>
</dbReference>
<name>A0A160TSA2_9ZZZZ</name>
<dbReference type="Gene3D" id="3.90.1590.10">
    <property type="entry name" value="glutathione-dependent formaldehyde- activating enzyme (gfa)"/>
    <property type="match status" value="1"/>
</dbReference>
<evidence type="ECO:0000256" key="1">
    <source>
        <dbReference type="ARBA" id="ARBA00005495"/>
    </source>
</evidence>
<dbReference type="EMBL" id="CZRL01000069">
    <property type="protein sequence ID" value="CUS51849.1"/>
    <property type="molecule type" value="Genomic_DNA"/>
</dbReference>
<keyword evidence="2" id="KW-0479">Metal-binding</keyword>
<evidence type="ECO:0000259" key="5">
    <source>
        <dbReference type="PROSITE" id="PS51891"/>
    </source>
</evidence>
<dbReference type="GO" id="GO:0016846">
    <property type="term" value="F:carbon-sulfur lyase activity"/>
    <property type="evidence" value="ECO:0007669"/>
    <property type="project" value="InterPro"/>
</dbReference>
<dbReference type="PANTHER" id="PTHR33337:SF40">
    <property type="entry name" value="CENP-V_GFA DOMAIN-CONTAINING PROTEIN-RELATED"/>
    <property type="match status" value="1"/>
</dbReference>
<protein>
    <submittedName>
        <fullName evidence="6">Gfa-like protein</fullName>
    </submittedName>
</protein>
<gene>
    <name evidence="6" type="ORF">MGWOODY_XGa1654</name>
</gene>
<dbReference type="InterPro" id="IPR011057">
    <property type="entry name" value="Mss4-like_sf"/>
</dbReference>
<evidence type="ECO:0000256" key="3">
    <source>
        <dbReference type="ARBA" id="ARBA00022833"/>
    </source>
</evidence>
<comment type="similarity">
    <text evidence="1">Belongs to the Gfa family.</text>
</comment>
<accession>A0A160TSA2</accession>
<proteinExistence type="inferred from homology"/>